<protein>
    <submittedName>
        <fullName evidence="1">Uncharacterized protein</fullName>
    </submittedName>
</protein>
<name>A0AAN7K9H9_TRANT</name>
<organism evidence="1 2">
    <name type="scientific">Trapa natans</name>
    <name type="common">Water chestnut</name>
    <dbReference type="NCBI Taxonomy" id="22666"/>
    <lineage>
        <taxon>Eukaryota</taxon>
        <taxon>Viridiplantae</taxon>
        <taxon>Streptophyta</taxon>
        <taxon>Embryophyta</taxon>
        <taxon>Tracheophyta</taxon>
        <taxon>Spermatophyta</taxon>
        <taxon>Magnoliopsida</taxon>
        <taxon>eudicotyledons</taxon>
        <taxon>Gunneridae</taxon>
        <taxon>Pentapetalae</taxon>
        <taxon>rosids</taxon>
        <taxon>malvids</taxon>
        <taxon>Myrtales</taxon>
        <taxon>Lythraceae</taxon>
        <taxon>Trapa</taxon>
    </lineage>
</organism>
<gene>
    <name evidence="1" type="ORF">SAY86_025623</name>
</gene>
<accession>A0AAN7K9H9</accession>
<dbReference type="AlphaFoldDB" id="A0AAN7K9H9"/>
<reference evidence="1 2" key="1">
    <citation type="journal article" date="2023" name="Hortic Res">
        <title>Pangenome of water caltrop reveals structural variations and asymmetric subgenome divergence after allopolyploidization.</title>
        <authorList>
            <person name="Zhang X."/>
            <person name="Chen Y."/>
            <person name="Wang L."/>
            <person name="Yuan Y."/>
            <person name="Fang M."/>
            <person name="Shi L."/>
            <person name="Lu R."/>
            <person name="Comes H.P."/>
            <person name="Ma Y."/>
            <person name="Chen Y."/>
            <person name="Huang G."/>
            <person name="Zhou Y."/>
            <person name="Zheng Z."/>
            <person name="Qiu Y."/>
        </authorList>
    </citation>
    <scope>NUCLEOTIDE SEQUENCE [LARGE SCALE GENOMIC DNA]</scope>
    <source>
        <strain evidence="1">F231</strain>
    </source>
</reference>
<evidence type="ECO:0000313" key="1">
    <source>
        <dbReference type="EMBL" id="KAK4764533.1"/>
    </source>
</evidence>
<proteinExistence type="predicted"/>
<sequence length="64" mass="7212">MIRLHCGSDTDYLIQKAAIAGGFKSSIFRDMGDLMEEGLYLVPRRVNQSALIITEAPPNRRMML</sequence>
<keyword evidence="2" id="KW-1185">Reference proteome</keyword>
<dbReference type="Proteomes" id="UP001346149">
    <property type="component" value="Unassembled WGS sequence"/>
</dbReference>
<comment type="caution">
    <text evidence="1">The sequence shown here is derived from an EMBL/GenBank/DDBJ whole genome shotgun (WGS) entry which is preliminary data.</text>
</comment>
<dbReference type="EMBL" id="JAXQNO010000023">
    <property type="protein sequence ID" value="KAK4764533.1"/>
    <property type="molecule type" value="Genomic_DNA"/>
</dbReference>
<evidence type="ECO:0000313" key="2">
    <source>
        <dbReference type="Proteomes" id="UP001346149"/>
    </source>
</evidence>